<feature type="transmembrane region" description="Helical" evidence="10">
    <location>
        <begin position="406"/>
        <end position="429"/>
    </location>
</feature>
<keyword evidence="7 10" id="KW-0472">Membrane</keyword>
<evidence type="ECO:0000256" key="3">
    <source>
        <dbReference type="ARBA" id="ARBA00022475"/>
    </source>
</evidence>
<dbReference type="RefSeq" id="WP_330162153.1">
    <property type="nucleotide sequence ID" value="NZ_BAAAJA010000008.1"/>
</dbReference>
<comment type="caution">
    <text evidence="11">The sequence shown here is derived from an EMBL/GenBank/DDBJ whole genome shotgun (WGS) entry which is preliminary data.</text>
</comment>
<keyword evidence="5 10" id="KW-0812">Transmembrane</keyword>
<feature type="transmembrane region" description="Helical" evidence="10">
    <location>
        <begin position="64"/>
        <end position="82"/>
    </location>
</feature>
<feature type="transmembrane region" description="Helical" evidence="10">
    <location>
        <begin position="353"/>
        <end position="373"/>
    </location>
</feature>
<evidence type="ECO:0000256" key="5">
    <source>
        <dbReference type="ARBA" id="ARBA00022692"/>
    </source>
</evidence>
<keyword evidence="2" id="KW-0813">Transport</keyword>
<dbReference type="Proteomes" id="UP001348641">
    <property type="component" value="Unassembled WGS sequence"/>
</dbReference>
<dbReference type="PANTHER" id="PTHR30574">
    <property type="entry name" value="INNER MEMBRANE PROTEIN YEDE"/>
    <property type="match status" value="1"/>
</dbReference>
<keyword evidence="4" id="KW-0997">Cell inner membrane</keyword>
<dbReference type="Pfam" id="PF04143">
    <property type="entry name" value="Sulf_transp"/>
    <property type="match status" value="1"/>
</dbReference>
<feature type="transmembrane region" description="Helical" evidence="10">
    <location>
        <begin position="380"/>
        <end position="400"/>
    </location>
</feature>
<evidence type="ECO:0000256" key="1">
    <source>
        <dbReference type="ARBA" id="ARBA00004429"/>
    </source>
</evidence>
<keyword evidence="6 10" id="KW-1133">Transmembrane helix</keyword>
<name>A0ABU7L1G1_9ACTN</name>
<feature type="compositionally biased region" description="Low complexity" evidence="9">
    <location>
        <begin position="19"/>
        <end position="31"/>
    </location>
</feature>
<evidence type="ECO:0000256" key="10">
    <source>
        <dbReference type="SAM" id="Phobius"/>
    </source>
</evidence>
<evidence type="ECO:0000313" key="12">
    <source>
        <dbReference type="Proteomes" id="UP001348641"/>
    </source>
</evidence>
<organism evidence="11 12">
    <name type="scientific">Nocardiopsis tropica</name>
    <dbReference type="NCBI Taxonomy" id="109330"/>
    <lineage>
        <taxon>Bacteria</taxon>
        <taxon>Bacillati</taxon>
        <taxon>Actinomycetota</taxon>
        <taxon>Actinomycetes</taxon>
        <taxon>Streptosporangiales</taxon>
        <taxon>Nocardiopsidaceae</taxon>
        <taxon>Nocardiopsis</taxon>
    </lineage>
</organism>
<evidence type="ECO:0000313" key="11">
    <source>
        <dbReference type="EMBL" id="MEE2055396.1"/>
    </source>
</evidence>
<evidence type="ECO:0000256" key="2">
    <source>
        <dbReference type="ARBA" id="ARBA00022448"/>
    </source>
</evidence>
<dbReference type="EMBL" id="JAUUCC010000175">
    <property type="protein sequence ID" value="MEE2055396.1"/>
    <property type="molecule type" value="Genomic_DNA"/>
</dbReference>
<feature type="transmembrane region" description="Helical" evidence="10">
    <location>
        <begin position="239"/>
        <end position="257"/>
    </location>
</feature>
<accession>A0ABU7L1G1</accession>
<evidence type="ECO:0000256" key="4">
    <source>
        <dbReference type="ARBA" id="ARBA00022519"/>
    </source>
</evidence>
<feature type="transmembrane region" description="Helical" evidence="10">
    <location>
        <begin position="164"/>
        <end position="191"/>
    </location>
</feature>
<evidence type="ECO:0000256" key="6">
    <source>
        <dbReference type="ARBA" id="ARBA00022989"/>
    </source>
</evidence>
<dbReference type="PANTHER" id="PTHR30574:SF1">
    <property type="entry name" value="SULPHUR TRANSPORT DOMAIN-CONTAINING PROTEIN"/>
    <property type="match status" value="1"/>
</dbReference>
<evidence type="ECO:0000256" key="7">
    <source>
        <dbReference type="ARBA" id="ARBA00023136"/>
    </source>
</evidence>
<feature type="transmembrane region" description="Helical" evidence="10">
    <location>
        <begin position="198"/>
        <end position="219"/>
    </location>
</feature>
<sequence length="453" mass="45180">MTTNPTSSPGNTDSVGSLDGPAADAPGSAAGTATATVSPALALTWRPTLSAPPPRAAEAEPVRWWPLGIALAGALALAAYVWNAHGALPAVLLVLGTGLGFTLFHSRFGFTSAWRQFLAVGNGTGLRAHALLLGTTATLFALVIGTGTGLFGSAPAPSAGPIGIALFLGAFLFGIGMQLGGACASGTLFAVGSGQSAIVITLVGFIAGSVIYSAAWPLVADLPALPPFLLSDHVGWGGSWAITIALLAALVVGTRAVQNRRVPPPVGAPPSARGALRVVRGSWPLIAGALVLAVLGTAVLVVSGGPWGITSAFNLWGAKALQLVGLHPETWAFWSQPAQAEQLAGPVLQDKNSLTNIGIILGAAVAAGAAGTWKLHTGLSWNLVAAGLAGGVLMGIGARLAGGCNIGAYLAGIGSGSLHGWLWAVFALAGTWAGLRARTLFGLGVPKPGDSVC</sequence>
<protein>
    <submittedName>
        <fullName evidence="11">YeeE/YedE family protein</fullName>
    </submittedName>
</protein>
<feature type="compositionally biased region" description="Polar residues" evidence="9">
    <location>
        <begin position="1"/>
        <end position="15"/>
    </location>
</feature>
<evidence type="ECO:0000256" key="9">
    <source>
        <dbReference type="SAM" id="MobiDB-lite"/>
    </source>
</evidence>
<comment type="subcellular location">
    <subcellularLocation>
        <location evidence="1">Cell inner membrane</location>
        <topology evidence="1">Multi-pass membrane protein</topology>
    </subcellularLocation>
</comment>
<comment type="similarity">
    <text evidence="8">Belongs to the TsuA/YedE (TC 9.B.102) family.</text>
</comment>
<reference evidence="11 12" key="1">
    <citation type="submission" date="2023-07" db="EMBL/GenBank/DDBJ databases">
        <authorList>
            <person name="Girao M."/>
            <person name="Carvalho M.F."/>
        </authorList>
    </citation>
    <scope>NUCLEOTIDE SEQUENCE [LARGE SCALE GENOMIC DNA]</scope>
    <source>
        <strain evidence="11 12">66/93</strain>
    </source>
</reference>
<feature type="transmembrane region" description="Helical" evidence="10">
    <location>
        <begin position="130"/>
        <end position="152"/>
    </location>
</feature>
<gene>
    <name evidence="11" type="ORF">Q8A49_33365</name>
</gene>
<proteinExistence type="inferred from homology"/>
<keyword evidence="3" id="KW-1003">Cell membrane</keyword>
<feature type="transmembrane region" description="Helical" evidence="10">
    <location>
        <begin position="283"/>
        <end position="309"/>
    </location>
</feature>
<feature type="region of interest" description="Disordered" evidence="9">
    <location>
        <begin position="1"/>
        <end position="31"/>
    </location>
</feature>
<dbReference type="InterPro" id="IPR007272">
    <property type="entry name" value="Sulf_transp_TsuA/YedE"/>
</dbReference>
<evidence type="ECO:0000256" key="8">
    <source>
        <dbReference type="ARBA" id="ARBA00035655"/>
    </source>
</evidence>
<feature type="transmembrane region" description="Helical" evidence="10">
    <location>
        <begin position="88"/>
        <end position="110"/>
    </location>
</feature>